<proteinExistence type="predicted"/>
<evidence type="ECO:0000313" key="10">
    <source>
        <dbReference type="Proteomes" id="UP000178129"/>
    </source>
</evidence>
<feature type="region of interest" description="Disordered" evidence="6">
    <location>
        <begin position="16"/>
        <end position="37"/>
    </location>
</feature>
<feature type="transmembrane region" description="Helical" evidence="7">
    <location>
        <begin position="357"/>
        <end position="379"/>
    </location>
</feature>
<sequence length="546" mass="61726">MGANFDDAVVRAVADQPDKELGVRKSSSAGPSGSQISQVAVGRENIAEALPPHESYEGKHRWDSSATWTAQEEKIAVRKTDIYLLSWLCLMFFGLQLDRGNLSNALADNLLKDLKLTSDDYNNGTTIQLLAFLTAEFPVQFLTKRYGFRRVLPILMMMWSTVSWGQAWMHDRTSFYITRALIGACEGGFIPGTILFATYFYTSRELSIRLAAFWSTLNIARVISALLAAGILTMRGVENKPGWFWLFLIEGLLTFVIGVISYFYLPASPTSTTSLLVRKPWYTEREEIIMTNRILRDDPAKGITALKEPATWQDIKSAWSDSSMWGLYFIGLVAYIAASPVQGYLTLTIKRLGFTTLAANMLTVPSAVLQIFTMLILAFSSDYFQERTLHCIFGEFWILPLLTAALSLPDGGNEWGRYSLITLISGYPYFHPIVSSWISENTFDVKKRAITAATYNVIVQVGSLISSQIYRKTDAPYYKTGNTVLISFCALSLVTFAAQRQWLIVLNKRKEKVWETMSADERFTYQNDIEARENDGNKRLDFRFKY</sequence>
<dbReference type="InterPro" id="IPR011701">
    <property type="entry name" value="MFS"/>
</dbReference>
<name>A0A1E1LLZ6_9HELO</name>
<accession>A0A1E1LLZ6</accession>
<evidence type="ECO:0000256" key="7">
    <source>
        <dbReference type="SAM" id="Phobius"/>
    </source>
</evidence>
<feature type="domain" description="Major facilitator superfamily (MFS) profile" evidence="8">
    <location>
        <begin position="84"/>
        <end position="546"/>
    </location>
</feature>
<dbReference type="Pfam" id="PF07690">
    <property type="entry name" value="MFS_1"/>
    <property type="match status" value="1"/>
</dbReference>
<feature type="transmembrane region" description="Helical" evidence="7">
    <location>
        <begin position="243"/>
        <end position="265"/>
    </location>
</feature>
<evidence type="ECO:0000256" key="3">
    <source>
        <dbReference type="ARBA" id="ARBA00022692"/>
    </source>
</evidence>
<evidence type="ECO:0000256" key="4">
    <source>
        <dbReference type="ARBA" id="ARBA00022989"/>
    </source>
</evidence>
<dbReference type="SUPFAM" id="SSF103473">
    <property type="entry name" value="MFS general substrate transporter"/>
    <property type="match status" value="1"/>
</dbReference>
<feature type="compositionally biased region" description="Low complexity" evidence="6">
    <location>
        <begin position="26"/>
        <end position="37"/>
    </location>
</feature>
<comment type="caution">
    <text evidence="9">The sequence shown here is derived from an EMBL/GenBank/DDBJ whole genome shotgun (WGS) entry which is preliminary data.</text>
</comment>
<dbReference type="PANTHER" id="PTHR43791">
    <property type="entry name" value="PERMEASE-RELATED"/>
    <property type="match status" value="1"/>
</dbReference>
<feature type="transmembrane region" description="Helical" evidence="7">
    <location>
        <begin position="151"/>
        <end position="169"/>
    </location>
</feature>
<dbReference type="FunFam" id="1.20.1250.20:FF:000106">
    <property type="entry name" value="MFS transporter, putative"/>
    <property type="match status" value="1"/>
</dbReference>
<feature type="transmembrane region" description="Helical" evidence="7">
    <location>
        <begin position="213"/>
        <end position="237"/>
    </location>
</feature>
<dbReference type="InterPro" id="IPR020846">
    <property type="entry name" value="MFS_dom"/>
</dbReference>
<reference evidence="10" key="1">
    <citation type="submission" date="2016-03" db="EMBL/GenBank/DDBJ databases">
        <authorList>
            <person name="Ploux O."/>
        </authorList>
    </citation>
    <scope>NUCLEOTIDE SEQUENCE [LARGE SCALE GENOMIC DNA]</scope>
    <source>
        <strain evidence="10">UK7</strain>
    </source>
</reference>
<evidence type="ECO:0000313" key="9">
    <source>
        <dbReference type="EMBL" id="CZT11500.1"/>
    </source>
</evidence>
<evidence type="ECO:0000256" key="5">
    <source>
        <dbReference type="ARBA" id="ARBA00023136"/>
    </source>
</evidence>
<dbReference type="PANTHER" id="PTHR43791:SF60">
    <property type="entry name" value="TRANSPORTER, PUTATIVE (AFU_ORTHOLOGUE AFUA_1G17160)-RELATED"/>
    <property type="match status" value="1"/>
</dbReference>
<feature type="transmembrane region" description="Helical" evidence="7">
    <location>
        <begin position="415"/>
        <end position="438"/>
    </location>
</feature>
<organism evidence="9 10">
    <name type="scientific">Rhynchosporium graminicola</name>
    <dbReference type="NCBI Taxonomy" id="2792576"/>
    <lineage>
        <taxon>Eukaryota</taxon>
        <taxon>Fungi</taxon>
        <taxon>Dikarya</taxon>
        <taxon>Ascomycota</taxon>
        <taxon>Pezizomycotina</taxon>
        <taxon>Leotiomycetes</taxon>
        <taxon>Helotiales</taxon>
        <taxon>Ploettnerulaceae</taxon>
        <taxon>Rhynchosporium</taxon>
    </lineage>
</organism>
<feature type="transmembrane region" description="Helical" evidence="7">
    <location>
        <begin position="391"/>
        <end position="409"/>
    </location>
</feature>
<dbReference type="Proteomes" id="UP000178129">
    <property type="component" value="Unassembled WGS sequence"/>
</dbReference>
<evidence type="ECO:0000256" key="6">
    <source>
        <dbReference type="SAM" id="MobiDB-lite"/>
    </source>
</evidence>
<feature type="transmembrane region" description="Helical" evidence="7">
    <location>
        <begin position="482"/>
        <end position="503"/>
    </location>
</feature>
<protein>
    <submittedName>
        <fullName evidence="9">Related to nicotinamide mononucleotide permease</fullName>
    </submittedName>
</protein>
<feature type="transmembrane region" description="Helical" evidence="7">
    <location>
        <begin position="325"/>
        <end position="345"/>
    </location>
</feature>
<dbReference type="PROSITE" id="PS50850">
    <property type="entry name" value="MFS"/>
    <property type="match status" value="1"/>
</dbReference>
<dbReference type="InterPro" id="IPR036259">
    <property type="entry name" value="MFS_trans_sf"/>
</dbReference>
<keyword evidence="10" id="KW-1185">Reference proteome</keyword>
<dbReference type="GO" id="GO:0022857">
    <property type="term" value="F:transmembrane transporter activity"/>
    <property type="evidence" value="ECO:0007669"/>
    <property type="project" value="InterPro"/>
</dbReference>
<evidence type="ECO:0000256" key="1">
    <source>
        <dbReference type="ARBA" id="ARBA00004141"/>
    </source>
</evidence>
<dbReference type="GO" id="GO:0016020">
    <property type="term" value="C:membrane"/>
    <property type="evidence" value="ECO:0007669"/>
    <property type="project" value="UniProtKB-SubCell"/>
</dbReference>
<dbReference type="AlphaFoldDB" id="A0A1E1LLZ6"/>
<keyword evidence="5 7" id="KW-0472">Membrane</keyword>
<dbReference type="EMBL" id="FJUW01000062">
    <property type="protein sequence ID" value="CZT11500.1"/>
    <property type="molecule type" value="Genomic_DNA"/>
</dbReference>
<feature type="transmembrane region" description="Helical" evidence="7">
    <location>
        <begin position="181"/>
        <end position="201"/>
    </location>
</feature>
<dbReference type="FunFam" id="1.20.1250.20:FF:000247">
    <property type="entry name" value="MFS general substrate transporter"/>
    <property type="match status" value="1"/>
</dbReference>
<feature type="transmembrane region" description="Helical" evidence="7">
    <location>
        <begin position="450"/>
        <end position="470"/>
    </location>
</feature>
<evidence type="ECO:0000256" key="2">
    <source>
        <dbReference type="ARBA" id="ARBA00022448"/>
    </source>
</evidence>
<evidence type="ECO:0000259" key="8">
    <source>
        <dbReference type="PROSITE" id="PS50850"/>
    </source>
</evidence>
<dbReference type="InParanoid" id="A0A1E1LLZ6"/>
<keyword evidence="2" id="KW-0813">Transport</keyword>
<dbReference type="Gene3D" id="1.20.1250.20">
    <property type="entry name" value="MFS general substrate transporter like domains"/>
    <property type="match status" value="1"/>
</dbReference>
<keyword evidence="3 7" id="KW-0812">Transmembrane</keyword>
<comment type="subcellular location">
    <subcellularLocation>
        <location evidence="1">Membrane</location>
        <topology evidence="1">Multi-pass membrane protein</topology>
    </subcellularLocation>
</comment>
<gene>
    <name evidence="9" type="ORF">RCO7_03838</name>
</gene>
<keyword evidence="4 7" id="KW-1133">Transmembrane helix</keyword>